<dbReference type="EMBL" id="MDKC01000001">
    <property type="protein sequence ID" value="ODG93779.1"/>
    <property type="molecule type" value="Genomic_DNA"/>
</dbReference>
<evidence type="ECO:0000313" key="1">
    <source>
        <dbReference type="EMBL" id="ODG93779.1"/>
    </source>
</evidence>
<dbReference type="Proteomes" id="UP000094580">
    <property type="component" value="Unassembled WGS sequence"/>
</dbReference>
<evidence type="ECO:0000313" key="2">
    <source>
        <dbReference type="Proteomes" id="UP000094580"/>
    </source>
</evidence>
<organism evidence="1 2">
    <name type="scientific">Gottfriedia luciferensis</name>
    <dbReference type="NCBI Taxonomy" id="178774"/>
    <lineage>
        <taxon>Bacteria</taxon>
        <taxon>Bacillati</taxon>
        <taxon>Bacillota</taxon>
        <taxon>Bacilli</taxon>
        <taxon>Bacillales</taxon>
        <taxon>Bacillaceae</taxon>
        <taxon>Gottfriedia</taxon>
    </lineage>
</organism>
<dbReference type="RefSeq" id="WP_069031962.1">
    <property type="nucleotide sequence ID" value="NZ_MDKC01000001.1"/>
</dbReference>
<comment type="caution">
    <text evidence="1">The sequence shown here is derived from an EMBL/GenBank/DDBJ whole genome shotgun (WGS) entry which is preliminary data.</text>
</comment>
<protein>
    <submittedName>
        <fullName evidence="1">Uncharacterized protein</fullName>
    </submittedName>
</protein>
<sequence>MKEFYSNEQVFLTGGIVPSVYSLCIDCNRKIVHVLDLDRVGTRPVCVSFSNSFAENIFEQISLSTLGSYLEYQYLIYTTEGIVTKWKNNELVALTNLDECKPEFISLMKERRNTWSKYKALYNRK</sequence>
<proteinExistence type="predicted"/>
<accession>A0ABX2ZZF1</accession>
<reference evidence="1 2" key="1">
    <citation type="submission" date="2016-07" db="EMBL/GenBank/DDBJ databases">
        <authorList>
            <person name="Townsley L."/>
            <person name="Shank E.A."/>
        </authorList>
    </citation>
    <scope>NUCLEOTIDE SEQUENCE [LARGE SCALE GENOMIC DNA]</scope>
    <source>
        <strain evidence="1 2">CH01</strain>
    </source>
</reference>
<gene>
    <name evidence="1" type="ORF">BED47_01015</name>
</gene>
<name>A0ABX2ZZF1_9BACI</name>
<keyword evidence="2" id="KW-1185">Reference proteome</keyword>